<dbReference type="InterPro" id="IPR013216">
    <property type="entry name" value="Methyltransf_11"/>
</dbReference>
<keyword evidence="2" id="KW-0808">Transferase</keyword>
<name>A0ABR9UJB1_9CYAN</name>
<evidence type="ECO:0000313" key="3">
    <source>
        <dbReference type="Proteomes" id="UP000640725"/>
    </source>
</evidence>
<dbReference type="Proteomes" id="UP000640725">
    <property type="component" value="Unassembled WGS sequence"/>
</dbReference>
<keyword evidence="3" id="KW-1185">Reference proteome</keyword>
<keyword evidence="2" id="KW-0489">Methyltransferase</keyword>
<dbReference type="Pfam" id="PF08241">
    <property type="entry name" value="Methyltransf_11"/>
    <property type="match status" value="1"/>
</dbReference>
<protein>
    <submittedName>
        <fullName evidence="2">Class I SAM-dependent methyltransferase</fullName>
    </submittedName>
</protein>
<dbReference type="CDD" id="cd02440">
    <property type="entry name" value="AdoMet_MTases"/>
    <property type="match status" value="1"/>
</dbReference>
<organism evidence="2 3">
    <name type="scientific">Planktothrix mougeotii LEGE 06226</name>
    <dbReference type="NCBI Taxonomy" id="1828728"/>
    <lineage>
        <taxon>Bacteria</taxon>
        <taxon>Bacillati</taxon>
        <taxon>Cyanobacteriota</taxon>
        <taxon>Cyanophyceae</taxon>
        <taxon>Oscillatoriophycideae</taxon>
        <taxon>Oscillatoriales</taxon>
        <taxon>Microcoleaceae</taxon>
        <taxon>Planktothrix</taxon>
    </lineage>
</organism>
<dbReference type="Gene3D" id="3.40.50.150">
    <property type="entry name" value="Vaccinia Virus protein VP39"/>
    <property type="match status" value="1"/>
</dbReference>
<feature type="domain" description="Methyltransferase type 11" evidence="1">
    <location>
        <begin position="45"/>
        <end position="144"/>
    </location>
</feature>
<dbReference type="InterPro" id="IPR029063">
    <property type="entry name" value="SAM-dependent_MTases_sf"/>
</dbReference>
<evidence type="ECO:0000313" key="2">
    <source>
        <dbReference type="EMBL" id="MBE9145906.1"/>
    </source>
</evidence>
<sequence>MDTQAHWQKVYTTKNSTEVSWFQKHLELSLEFIKRTKVDKAGYIIDVGGGTSTLVDDLLADGFRAVTVLDISAEAVQVAQKRLGSRANSVTWLESDIRQVHLPHHFYDIWHDRAVFHFLTDVQDRQLYLDTVKHCVKPGGHMIIATFALDGPNRCSGLEVVRYSLDSLHEQFRNDFELVDSTNETHKTPFGTEQKFIYCYWRKR</sequence>
<comment type="caution">
    <text evidence="2">The sequence shown here is derived from an EMBL/GenBank/DDBJ whole genome shotgun (WGS) entry which is preliminary data.</text>
</comment>
<gene>
    <name evidence="2" type="ORF">IQ236_22200</name>
</gene>
<dbReference type="GO" id="GO:0032259">
    <property type="term" value="P:methylation"/>
    <property type="evidence" value="ECO:0007669"/>
    <property type="project" value="UniProtKB-KW"/>
</dbReference>
<evidence type="ECO:0000259" key="1">
    <source>
        <dbReference type="Pfam" id="PF08241"/>
    </source>
</evidence>
<dbReference type="SUPFAM" id="SSF53335">
    <property type="entry name" value="S-adenosyl-L-methionine-dependent methyltransferases"/>
    <property type="match status" value="1"/>
</dbReference>
<dbReference type="GO" id="GO:0008168">
    <property type="term" value="F:methyltransferase activity"/>
    <property type="evidence" value="ECO:0007669"/>
    <property type="project" value="UniProtKB-KW"/>
</dbReference>
<dbReference type="PANTHER" id="PTHR12843">
    <property type="entry name" value="PROTEIN-LYSINE N-METHYLTRANSFERASE METTL10"/>
    <property type="match status" value="1"/>
</dbReference>
<dbReference type="RefSeq" id="WP_193871302.1">
    <property type="nucleotide sequence ID" value="NZ_JADEWU010000073.1"/>
</dbReference>
<proteinExistence type="predicted"/>
<dbReference type="EMBL" id="JADEWU010000073">
    <property type="protein sequence ID" value="MBE9145906.1"/>
    <property type="molecule type" value="Genomic_DNA"/>
</dbReference>
<accession>A0ABR9UJB1</accession>
<dbReference type="PANTHER" id="PTHR12843:SF5">
    <property type="entry name" value="EEF1A LYSINE METHYLTRANSFERASE 2"/>
    <property type="match status" value="1"/>
</dbReference>
<reference evidence="2 3" key="1">
    <citation type="submission" date="2020-10" db="EMBL/GenBank/DDBJ databases">
        <authorList>
            <person name="Castelo-Branco R."/>
            <person name="Eusebio N."/>
            <person name="Adriana R."/>
            <person name="Vieira A."/>
            <person name="Brugerolle De Fraissinette N."/>
            <person name="Rezende De Castro R."/>
            <person name="Schneider M.P."/>
            <person name="Vasconcelos V."/>
            <person name="Leao P.N."/>
        </authorList>
    </citation>
    <scope>NUCLEOTIDE SEQUENCE [LARGE SCALE GENOMIC DNA]</scope>
    <source>
        <strain evidence="2 3">LEGE 06226</strain>
    </source>
</reference>